<dbReference type="RefSeq" id="XP_056695063.1">
    <property type="nucleotide sequence ID" value="XM_056839085.1"/>
</dbReference>
<proteinExistence type="predicted"/>
<name>A0ABM3RHH0_SPIOL</name>
<dbReference type="CDD" id="cd00303">
    <property type="entry name" value="retropepsin_like"/>
    <property type="match status" value="1"/>
</dbReference>
<dbReference type="GeneID" id="130469669"/>
<dbReference type="InterPro" id="IPR021109">
    <property type="entry name" value="Peptidase_aspartic_dom_sf"/>
</dbReference>
<dbReference type="Pfam" id="PF03004">
    <property type="entry name" value="Transposase_24"/>
    <property type="match status" value="1"/>
</dbReference>
<protein>
    <submittedName>
        <fullName evidence="2">Uncharacterized protein</fullName>
    </submittedName>
</protein>
<dbReference type="InterPro" id="IPR004252">
    <property type="entry name" value="Probable_transposase_24"/>
</dbReference>
<accession>A0ABM3RHH0</accession>
<organism evidence="1 2">
    <name type="scientific">Spinacia oleracea</name>
    <name type="common">Spinach</name>
    <dbReference type="NCBI Taxonomy" id="3562"/>
    <lineage>
        <taxon>Eukaryota</taxon>
        <taxon>Viridiplantae</taxon>
        <taxon>Streptophyta</taxon>
        <taxon>Embryophyta</taxon>
        <taxon>Tracheophyta</taxon>
        <taxon>Spermatophyta</taxon>
        <taxon>Magnoliopsida</taxon>
        <taxon>eudicotyledons</taxon>
        <taxon>Gunneridae</taxon>
        <taxon>Pentapetalae</taxon>
        <taxon>Caryophyllales</taxon>
        <taxon>Chenopodiaceae</taxon>
        <taxon>Chenopodioideae</taxon>
        <taxon>Anserineae</taxon>
        <taxon>Spinacia</taxon>
    </lineage>
</organism>
<gene>
    <name evidence="2" type="primary">LOC130469669</name>
</gene>
<sequence length="377" mass="42290">MPYDLYSYITKDIWKEFVKIRTSEEAEEISEKARQSQSFNIYPHHMGQKSYAEMTSEWQRKGYIPSVSSSSEGSSASTISSSLPSRTCLWLLARSKPDEKGNPYLPDEGTQKVKENIDEWKRKQDEGEFVPKSARDDVLSRALGKTKEGRPLTFGGGVGIKAVWGTGERRSFRRYGDAEMEEMEARVTKRVKDETIQEMNSKMDAMVMEKFITFAKELGVQIPSHMRIDANVHSSCRSGGLDPFGIVLTEKDLPKEGSSHNKALYLIIGCKGQNIPLGLVDNGSAVNVCPLRTDRFLGLKDADFQPSNQGIRAYDNSKRTVHVKLKLTIQTGPVARTTEFQVVDIKPTFNLLLGSPWLHDLGGVVSTLHQMVKLNHN</sequence>
<dbReference type="Gene3D" id="2.40.70.10">
    <property type="entry name" value="Acid Proteases"/>
    <property type="match status" value="1"/>
</dbReference>
<dbReference type="PANTHER" id="PTHR33018:SF31">
    <property type="entry name" value="TRANSPOSASE, PTTA_EN_SPM, PLANT"/>
    <property type="match status" value="1"/>
</dbReference>
<keyword evidence="1" id="KW-1185">Reference proteome</keyword>
<reference evidence="1" key="1">
    <citation type="journal article" date="2021" name="Nat. Commun.">
        <title>Genomic analyses provide insights into spinach domestication and the genetic basis of agronomic traits.</title>
        <authorList>
            <person name="Cai X."/>
            <person name="Sun X."/>
            <person name="Xu C."/>
            <person name="Sun H."/>
            <person name="Wang X."/>
            <person name="Ge C."/>
            <person name="Zhang Z."/>
            <person name="Wang Q."/>
            <person name="Fei Z."/>
            <person name="Jiao C."/>
            <person name="Wang Q."/>
        </authorList>
    </citation>
    <scope>NUCLEOTIDE SEQUENCE [LARGE SCALE GENOMIC DNA]</scope>
    <source>
        <strain evidence="1">cv. Varoflay</strain>
    </source>
</reference>
<evidence type="ECO:0000313" key="2">
    <source>
        <dbReference type="RefSeq" id="XP_056695063.1"/>
    </source>
</evidence>
<dbReference type="PANTHER" id="PTHR33018">
    <property type="entry name" value="OS10G0338966 PROTEIN-RELATED"/>
    <property type="match status" value="1"/>
</dbReference>
<dbReference type="Proteomes" id="UP000813463">
    <property type="component" value="Chromosome 3"/>
</dbReference>
<reference evidence="2" key="2">
    <citation type="submission" date="2025-08" db="UniProtKB">
        <authorList>
            <consortium name="RefSeq"/>
        </authorList>
    </citation>
    <scope>IDENTIFICATION</scope>
    <source>
        <tissue evidence="2">Leaf</tissue>
    </source>
</reference>
<evidence type="ECO:0000313" key="1">
    <source>
        <dbReference type="Proteomes" id="UP000813463"/>
    </source>
</evidence>